<feature type="transmembrane region" description="Helical" evidence="9">
    <location>
        <begin position="27"/>
        <end position="46"/>
    </location>
</feature>
<feature type="compositionally biased region" description="Basic and acidic residues" evidence="10">
    <location>
        <begin position="1569"/>
        <end position="1580"/>
    </location>
</feature>
<gene>
    <name evidence="11" type="primary">ycf1</name>
    <name evidence="9" type="synonym">TIC214</name>
</gene>
<evidence type="ECO:0000256" key="2">
    <source>
        <dbReference type="ARBA" id="ARBA00009956"/>
    </source>
</evidence>
<dbReference type="PANTHER" id="PTHR33163">
    <property type="entry name" value="PROTEIN TIC 214-RELATED"/>
    <property type="match status" value="1"/>
</dbReference>
<comment type="subcellular location">
    <subcellularLocation>
        <location evidence="1">Plastid membrane</location>
        <topology evidence="1">Multi-pass membrane protein</topology>
    </subcellularLocation>
    <subcellularLocation>
        <location evidence="9">Plastid</location>
        <location evidence="9">Chloroplast inner membrane</location>
    </subcellularLocation>
</comment>
<feature type="transmembrane region" description="Helical" evidence="9">
    <location>
        <begin position="124"/>
        <end position="142"/>
    </location>
</feature>
<feature type="transmembrane region" description="Helical" evidence="9">
    <location>
        <begin position="163"/>
        <end position="183"/>
    </location>
</feature>
<dbReference type="InterPro" id="IPR008896">
    <property type="entry name" value="TIC214"/>
</dbReference>
<dbReference type="EMBL" id="MH205736">
    <property type="protein sequence ID" value="QBE89796.1"/>
    <property type="molecule type" value="Genomic_DNA"/>
</dbReference>
<dbReference type="GeneID" id="39695384"/>
<comment type="similarity">
    <text evidence="2 9">Belongs to the TIC214 family.</text>
</comment>
<feature type="transmembrane region" description="Helical" evidence="9">
    <location>
        <begin position="58"/>
        <end position="77"/>
    </location>
</feature>
<feature type="transmembrane region" description="Helical" evidence="9">
    <location>
        <begin position="219"/>
        <end position="237"/>
    </location>
</feature>
<keyword evidence="5 9" id="KW-0812">Transmembrane</keyword>
<protein>
    <recommendedName>
        <fullName evidence="4 9">Protein TIC 214</fullName>
    </recommendedName>
    <alternativeName>
        <fullName evidence="8 9">Translocon at the inner envelope membrane of chloroplasts 214</fullName>
    </alternativeName>
</protein>
<evidence type="ECO:0000256" key="3">
    <source>
        <dbReference type="ARBA" id="ARBA00011510"/>
    </source>
</evidence>
<keyword evidence="6 9" id="KW-0653">Protein transport</keyword>
<name>A0A411LBW0_9LAMI</name>
<sequence>MMTFHSFLLGLVPLCMKIINSVVVVGLYYGFLTTFSIGPSYLFLLRAQVMEEGSEKKVAATTGFISGQLLMFLSIYFPPLYIALGRPNTITVLALSYFWLNCWSKKDFFDYESTALNSMRNFRIQWLFVNNLIFQLLNHFFFPSSMLARLVNIYMFRCNNKMLFVTSSFVGWLIGWVIVHNFFRKWLELGLVWIRHRSKKYIRSNKYFVEKLRYSMDRIFSILFFLSCAYALSRIPFPMQILKTKNGQTETTIEEKVEDPNKIDETKEIEDNINENDDNSTIFQKKITKKDPFFFEKNISTLLFDSNQWDRPLRYINIKNDNSKKKKALRDEMSQYFFDICESDGKERICFTFPPSVSIFLETLKKSIIPPAPEKSGFHCSHCKNPIEEINDYELPLSFADEWYTFKNTPVWVSANKEKKKKEKREFLNRIKSLEKKSSFLNRLETRTRMCNDNSRKKYLPKRYDPFLSGSCRKTIEKNSILKKASTKNFIEFQINRIHRILVPYTDNEQLELKMKIKRFDDKNSEAIESTNFFTVIKKAISRSLIIFPYLSYAFYAHAYYFFWKLLLDNLNDARGFFFSHPAGTPFVERLRFLKIHFSFFFRNHREFFEYYWYIVNFKRGRALYTHRSPSRFNFTSCTSSGFSLFFFPGKNFWKQKKDPINYENLEREKEKIYENFFLKKLLLFLTHANSQNIRTSQNKINEISKLIPRWEYQLITHENDRKTEDDNLEIRSREAKRVVIFTDIKETKKNEDDSEDLTTIRYLEQPDFDRDLINGSVRAQRRKVVIWKVFQGNAHSPLFVYRIKNPILFSLTSLTSNIFESMKSVFRTIVESTNEQKKIEENGIEKEKKNRRDEGRQMKIAARWETHNYGQGIRSCLLLIHSFFRKYILFPSLIIAKNLGRIFLHQRPEWSEDFQELNKEMHIICTYNGTSLSDDLEFPENWWVEGLQIKIIFPFRLKPWHNHQSYAIETVKEAVSFLTVFGLEAKEPFGSPQKGPSFWKPVFKELGKKVAKMKKNYFKFKEKKKKKRISKETPIQLRELREVEIYESNKIQEEKDSIISNQIINQSFSQTGSPGLTNSSLTEKKIKDLTERIGTIRNQIQKNINKKKKNHMGPKKSSSNVKSSEKWKILIKRRTIRLISKFPLYWKFLIELIYRHIFLSIELIYRHIFLSSIELKLAEVCKYSSYINTRLRLTKKIIDKSLNLIKKKPIPFKKSLDNIRHIKSNLHIFFDLSCVSQAYVFYKLSQIQVSNLHKLRSVLQYQGISLFLKSEIKDSLEKEGMVHSKLQLDDQKLTNCDQNQWKNWLRGYYPYDLSSIGWSRLMSEKWRNTSRQPYIDKKEKLRKCNSYKTDQVSNSKKKWEVYKLANQKENFQKYYRYDLLADKFLNSQKCKEIIYGLTFQGNKNRELSCNTHGDRLYDILKTTPIYNYVDMLAVEKMVDRKYLRLKSLYRRQKMDIESSITTDPNTKKNMQRKTHNYLKISISNAYLNISYFRLPDNLLKFHNVFVDWMGMNEKMLNYSISNLEGWFFPEFVLFHQAYKMKPWFRPNKLLLLNLINLNSNEKKKKKQVNQEEPPKEKDSGSVMSQQKSIEEKQKSIEEKQKSSEEKQKSIEEKQKSSEKNPVNMKKKKSQLDSFLERYLLFQCKWQDNTSDERLLNNQEIYCLLLRLIDPRKIILSSIQTKEMDLDIMMIHHSLTCAELFNKGILIIEPTRLFGKNDGLFLMYQTISTSLIDKSKYQTNQKYQEERYVSKNHFYFLIPENILSFRRRRKFRILISFNSKYRKDENRNLVFWNGKNSNQALPENKGLNLNIEENPFMKLKLFLWPNYRLEDLACMNRYWFNTNNGSRFSMLRIHLYPQLKIRG</sequence>
<evidence type="ECO:0000313" key="11">
    <source>
        <dbReference type="EMBL" id="QBE89796.1"/>
    </source>
</evidence>
<evidence type="ECO:0000256" key="1">
    <source>
        <dbReference type="ARBA" id="ARBA00004446"/>
    </source>
</evidence>
<dbReference type="GO" id="GO:0009706">
    <property type="term" value="C:chloroplast inner membrane"/>
    <property type="evidence" value="ECO:0007669"/>
    <property type="project" value="UniProtKB-SubCell"/>
</dbReference>
<keyword evidence="9" id="KW-1001">Plastid inner membrane</keyword>
<keyword evidence="9 11" id="KW-0150">Chloroplast</keyword>
<evidence type="ECO:0000256" key="10">
    <source>
        <dbReference type="SAM" id="MobiDB-lite"/>
    </source>
</evidence>
<feature type="compositionally biased region" description="Basic and acidic residues" evidence="10">
    <location>
        <begin position="1589"/>
        <end position="1619"/>
    </location>
</feature>
<comment type="function">
    <text evidence="9">Involved in protein precursor import into chloroplasts. May be part of an intermediate translocation complex acting as a protein-conducting channel at the inner envelope.</text>
</comment>
<keyword evidence="9 11" id="KW-0934">Plastid</keyword>
<dbReference type="PANTHER" id="PTHR33163:SF40">
    <property type="entry name" value="PROTEIN TIC 214"/>
    <property type="match status" value="1"/>
</dbReference>
<feature type="region of interest" description="Disordered" evidence="10">
    <location>
        <begin position="1563"/>
        <end position="1627"/>
    </location>
</feature>
<evidence type="ECO:0000256" key="5">
    <source>
        <dbReference type="ARBA" id="ARBA00022692"/>
    </source>
</evidence>
<keyword evidence="7 9" id="KW-1133">Transmembrane helix</keyword>
<evidence type="ECO:0000256" key="9">
    <source>
        <dbReference type="RuleBase" id="RU364085"/>
    </source>
</evidence>
<keyword evidence="9" id="KW-0813">Transport</keyword>
<dbReference type="RefSeq" id="YP_009572918.1">
    <property type="nucleotide sequence ID" value="NC_041420.1"/>
</dbReference>
<reference evidence="11" key="1">
    <citation type="journal article" date="2019" name="Mitochondrial DNA Part B Resour">
        <title>The complete chloroplast genome sequence of Plantago lagopus L.</title>
        <authorList>
            <person name="Sun H."/>
            <person name="Li S."/>
            <person name="Wang K."/>
        </authorList>
    </citation>
    <scope>NUCLEOTIDE SEQUENCE</scope>
</reference>
<organism evidence="11">
    <name type="scientific">Plantago lagopus</name>
    <dbReference type="NCBI Taxonomy" id="185001"/>
    <lineage>
        <taxon>Eukaryota</taxon>
        <taxon>Viridiplantae</taxon>
        <taxon>Streptophyta</taxon>
        <taxon>Embryophyta</taxon>
        <taxon>Tracheophyta</taxon>
        <taxon>Spermatophyta</taxon>
        <taxon>Magnoliopsida</taxon>
        <taxon>eudicotyledons</taxon>
        <taxon>Gunneridae</taxon>
        <taxon>Pentapetalae</taxon>
        <taxon>asterids</taxon>
        <taxon>lamiids</taxon>
        <taxon>Lamiales</taxon>
        <taxon>Plantaginaceae</taxon>
        <taxon>Plantagineae</taxon>
        <taxon>Plantago</taxon>
    </lineage>
</organism>
<comment type="subunit">
    <text evidence="3 9">Part of the Tic complex.</text>
</comment>
<proteinExistence type="inferred from homology"/>
<dbReference type="GO" id="GO:0015031">
    <property type="term" value="P:protein transport"/>
    <property type="evidence" value="ECO:0007669"/>
    <property type="project" value="UniProtKB-KW"/>
</dbReference>
<accession>A0A411LBW0</accession>
<evidence type="ECO:0000256" key="8">
    <source>
        <dbReference type="ARBA" id="ARBA00029978"/>
    </source>
</evidence>
<evidence type="ECO:0000256" key="6">
    <source>
        <dbReference type="ARBA" id="ARBA00022927"/>
    </source>
</evidence>
<keyword evidence="9" id="KW-0472">Membrane</keyword>
<geneLocation type="chloroplast" evidence="11"/>
<evidence type="ECO:0000256" key="7">
    <source>
        <dbReference type="ARBA" id="ARBA00022989"/>
    </source>
</evidence>
<evidence type="ECO:0000256" key="4">
    <source>
        <dbReference type="ARBA" id="ARBA00016640"/>
    </source>
</evidence>
<dbReference type="Pfam" id="PF05758">
    <property type="entry name" value="Ycf1"/>
    <property type="match status" value="3"/>
</dbReference>